<dbReference type="GO" id="GO:0003677">
    <property type="term" value="F:DNA binding"/>
    <property type="evidence" value="ECO:0007669"/>
    <property type="project" value="UniProtKB-UniRule"/>
</dbReference>
<dbReference type="GO" id="GO:0000160">
    <property type="term" value="P:phosphorelay signal transduction system"/>
    <property type="evidence" value="ECO:0007669"/>
    <property type="project" value="UniProtKB-KW"/>
</dbReference>
<comment type="caution">
    <text evidence="8">The sequence shown here is derived from an EMBL/GenBank/DDBJ whole genome shotgun (WGS) entry which is preliminary data.</text>
</comment>
<dbReference type="Pfam" id="PF00486">
    <property type="entry name" value="Trans_reg_C"/>
    <property type="match status" value="1"/>
</dbReference>
<keyword evidence="3" id="KW-0805">Transcription regulation</keyword>
<dbReference type="InterPro" id="IPR001867">
    <property type="entry name" value="OmpR/PhoB-type_DNA-bd"/>
</dbReference>
<dbReference type="Gene3D" id="1.25.40.10">
    <property type="entry name" value="Tetratricopeptide repeat domain"/>
    <property type="match status" value="1"/>
</dbReference>
<dbReference type="InterPro" id="IPR016032">
    <property type="entry name" value="Sig_transdc_resp-reg_C-effctor"/>
</dbReference>
<evidence type="ECO:0000256" key="2">
    <source>
        <dbReference type="ARBA" id="ARBA00023012"/>
    </source>
</evidence>
<evidence type="ECO:0000313" key="8">
    <source>
        <dbReference type="EMBL" id="GGZ03624.1"/>
    </source>
</evidence>
<proteinExistence type="inferred from homology"/>
<dbReference type="InterPro" id="IPR051677">
    <property type="entry name" value="AfsR-DnrI-RedD_regulator"/>
</dbReference>
<evidence type="ECO:0000256" key="4">
    <source>
        <dbReference type="ARBA" id="ARBA00023125"/>
    </source>
</evidence>
<keyword evidence="9" id="KW-1185">Reference proteome</keyword>
<dbReference type="InterPro" id="IPR011990">
    <property type="entry name" value="TPR-like_helical_dom_sf"/>
</dbReference>
<name>A0A918UG83_9ACTN</name>
<dbReference type="Gene3D" id="1.10.10.10">
    <property type="entry name" value="Winged helix-like DNA-binding domain superfamily/Winged helix DNA-binding domain"/>
    <property type="match status" value="1"/>
</dbReference>
<dbReference type="Pfam" id="PF03704">
    <property type="entry name" value="BTAD"/>
    <property type="match status" value="1"/>
</dbReference>
<dbReference type="InterPro" id="IPR005158">
    <property type="entry name" value="BTAD"/>
</dbReference>
<dbReference type="PROSITE" id="PS51755">
    <property type="entry name" value="OMPR_PHOB"/>
    <property type="match status" value="1"/>
</dbReference>
<evidence type="ECO:0000313" key="9">
    <source>
        <dbReference type="Proteomes" id="UP000622166"/>
    </source>
</evidence>
<dbReference type="GO" id="GO:0006355">
    <property type="term" value="P:regulation of DNA-templated transcription"/>
    <property type="evidence" value="ECO:0007669"/>
    <property type="project" value="InterPro"/>
</dbReference>
<gene>
    <name evidence="8" type="ORF">GCM10010365_23130</name>
</gene>
<evidence type="ECO:0000256" key="3">
    <source>
        <dbReference type="ARBA" id="ARBA00023015"/>
    </source>
</evidence>
<evidence type="ECO:0000256" key="1">
    <source>
        <dbReference type="ARBA" id="ARBA00005820"/>
    </source>
</evidence>
<organism evidence="8 9">
    <name type="scientific">Streptomyces poonensis</name>
    <dbReference type="NCBI Taxonomy" id="68255"/>
    <lineage>
        <taxon>Bacteria</taxon>
        <taxon>Bacillati</taxon>
        <taxon>Actinomycetota</taxon>
        <taxon>Actinomycetes</taxon>
        <taxon>Kitasatosporales</taxon>
        <taxon>Streptomycetaceae</taxon>
        <taxon>Streptomyces</taxon>
    </lineage>
</organism>
<dbReference type="SMART" id="SM00862">
    <property type="entry name" value="Trans_reg_C"/>
    <property type="match status" value="1"/>
</dbReference>
<dbReference type="EMBL" id="BMVW01000003">
    <property type="protein sequence ID" value="GGZ03624.1"/>
    <property type="molecule type" value="Genomic_DNA"/>
</dbReference>
<dbReference type="PANTHER" id="PTHR35807:SF1">
    <property type="entry name" value="TRANSCRIPTIONAL REGULATOR REDD"/>
    <property type="match status" value="1"/>
</dbReference>
<evidence type="ECO:0000256" key="6">
    <source>
        <dbReference type="PROSITE-ProRule" id="PRU01091"/>
    </source>
</evidence>
<keyword evidence="4 6" id="KW-0238">DNA-binding</keyword>
<accession>A0A918UG83</accession>
<protein>
    <recommendedName>
        <fullName evidence="7">OmpR/PhoB-type domain-containing protein</fullName>
    </recommendedName>
</protein>
<reference evidence="8" key="2">
    <citation type="submission" date="2020-09" db="EMBL/GenBank/DDBJ databases">
        <authorList>
            <person name="Sun Q."/>
            <person name="Ohkuma M."/>
        </authorList>
    </citation>
    <scope>NUCLEOTIDE SEQUENCE</scope>
    <source>
        <strain evidence="8">JCM 4815</strain>
    </source>
</reference>
<dbReference type="Proteomes" id="UP000622166">
    <property type="component" value="Unassembled WGS sequence"/>
</dbReference>
<dbReference type="SUPFAM" id="SSF46894">
    <property type="entry name" value="C-terminal effector domain of the bipartite response regulators"/>
    <property type="match status" value="1"/>
</dbReference>
<dbReference type="InterPro" id="IPR036388">
    <property type="entry name" value="WH-like_DNA-bd_sf"/>
</dbReference>
<sequence length="311" mass="34277">MDDHTASPKLRFAVLGPLRVWRNGAELNAGPVQQRVVLAVLLLHANRPVPREKLIDAVWGQAAPGRAVNLLQRHAAGLRRVLEPGRPARAPSRLLVWSEAGYTLTVPAGALDLETFTAQVQRGRAARAGGDLPAAAEALHRALDMLRGRLCEGLAAPLLDAERDRFERPACDHFIRPGQRRRQACTHMARRIVMSCKEPHSTAMAPMGTRPNEPAYRCSTWYSTQVASFDQPWRCVLRHRPGLRSSCGCLGARSRFRCWAMSWFAFPLPPTTTACILTAVDCFAFAEIRMSSPAAIDLLSPAERPAEGGRR</sequence>
<feature type="DNA-binding region" description="OmpR/PhoB-type" evidence="6">
    <location>
        <begin position="1"/>
        <end position="106"/>
    </location>
</feature>
<keyword evidence="2" id="KW-0902">Two-component regulatory system</keyword>
<dbReference type="RefSeq" id="WP_189857949.1">
    <property type="nucleotide sequence ID" value="NZ_BMVW01000003.1"/>
</dbReference>
<evidence type="ECO:0000259" key="7">
    <source>
        <dbReference type="PROSITE" id="PS51755"/>
    </source>
</evidence>
<keyword evidence="5" id="KW-0804">Transcription</keyword>
<dbReference type="PANTHER" id="PTHR35807">
    <property type="entry name" value="TRANSCRIPTIONAL REGULATOR REDD-RELATED"/>
    <property type="match status" value="1"/>
</dbReference>
<comment type="similarity">
    <text evidence="1">Belongs to the AfsR/DnrI/RedD regulatory family.</text>
</comment>
<feature type="domain" description="OmpR/PhoB-type" evidence="7">
    <location>
        <begin position="1"/>
        <end position="106"/>
    </location>
</feature>
<evidence type="ECO:0000256" key="5">
    <source>
        <dbReference type="ARBA" id="ARBA00023163"/>
    </source>
</evidence>
<dbReference type="AlphaFoldDB" id="A0A918UG83"/>
<dbReference type="SUPFAM" id="SSF48452">
    <property type="entry name" value="TPR-like"/>
    <property type="match status" value="1"/>
</dbReference>
<reference evidence="8" key="1">
    <citation type="journal article" date="2014" name="Int. J. Syst. Evol. Microbiol.">
        <title>Complete genome sequence of Corynebacterium casei LMG S-19264T (=DSM 44701T), isolated from a smear-ripened cheese.</title>
        <authorList>
            <consortium name="US DOE Joint Genome Institute (JGI-PGF)"/>
            <person name="Walter F."/>
            <person name="Albersmeier A."/>
            <person name="Kalinowski J."/>
            <person name="Ruckert C."/>
        </authorList>
    </citation>
    <scope>NUCLEOTIDE SEQUENCE</scope>
    <source>
        <strain evidence="8">JCM 4815</strain>
    </source>
</reference>